<keyword evidence="5" id="KW-1185">Reference proteome</keyword>
<dbReference type="PANTHER" id="PTHR33744:SF1">
    <property type="entry name" value="DNA-BINDING TRANSCRIPTIONAL ACTIVATOR ADER"/>
    <property type="match status" value="1"/>
</dbReference>
<feature type="domain" description="PucR C-terminal helix-turn-helix" evidence="2">
    <location>
        <begin position="468"/>
        <end position="524"/>
    </location>
</feature>
<dbReference type="InterPro" id="IPR025736">
    <property type="entry name" value="PucR_C-HTH_dom"/>
</dbReference>
<reference evidence="4 5" key="1">
    <citation type="submission" date="2021-03" db="EMBL/GenBank/DDBJ databases">
        <title>Genomic Encyclopedia of Type Strains, Phase IV (KMG-IV): sequencing the most valuable type-strain genomes for metagenomic binning, comparative biology and taxonomic classification.</title>
        <authorList>
            <person name="Goeker M."/>
        </authorList>
    </citation>
    <scope>NUCLEOTIDE SEQUENCE [LARGE SCALE GENOMIC DNA]</scope>
    <source>
        <strain evidence="4 5">DSM 14349</strain>
    </source>
</reference>
<dbReference type="InterPro" id="IPR042070">
    <property type="entry name" value="PucR_C-HTH_sf"/>
</dbReference>
<dbReference type="InterPro" id="IPR041522">
    <property type="entry name" value="CdaR_GGDEF"/>
</dbReference>
<evidence type="ECO:0000256" key="1">
    <source>
        <dbReference type="ARBA" id="ARBA00006754"/>
    </source>
</evidence>
<dbReference type="EMBL" id="JAGGKG010000001">
    <property type="protein sequence ID" value="MBP1903497.1"/>
    <property type="molecule type" value="Genomic_DNA"/>
</dbReference>
<evidence type="ECO:0000313" key="4">
    <source>
        <dbReference type="EMBL" id="MBP1903497.1"/>
    </source>
</evidence>
<comment type="similarity">
    <text evidence="1">Belongs to the CdaR family.</text>
</comment>
<dbReference type="RefSeq" id="WP_210087202.1">
    <property type="nucleotide sequence ID" value="NZ_JAGGKG010000001.1"/>
</dbReference>
<comment type="caution">
    <text evidence="4">The sequence shown here is derived from an EMBL/GenBank/DDBJ whole genome shotgun (WGS) entry which is preliminary data.</text>
</comment>
<sequence>MNIDFATVVAKLQSFQSQVHLNHLDQLPLYQCIYVTQKSTKPSTWDDETFDMEITSDTNTIYLTDCPRQLEFLLNKQCPHIVYVNSSYIPVPTTFQGNIIQILNSTLPLIYNQIQFMLKTTQRLSLDCEKLYNLLLDDAGLQEIINSAYTMLNNPIALCDLSFVLIAAPKQLSKDAIVADYIDTYNTASDFNKFYNIYRDKGFFEKVSLQRGPMIVKDADVDDLTYLISHVNVQQKPAAFISVLEYNHPFDDYDVELLAVLSKVVALEMQKSGYTHHIKQSQNEYWMYHLLEEHPLPDLMEQSKSFLQATGYTNKFCILAIEIEKHAKQNTMLPFIQKNITISFGHTITLLYNNHITVLLPIHHEQRFKEEIEEKLLHFLKQNALLCGISQPFEQIKELKQHYLQAAKSIELAIQLHEEKKRLFLYENYVLYDLLNIYSSPTQLKHFCHPGLIKLMHYDNTYKTVFMVTLYQYLTHNYNQSKTASKLHIQRSTLLYRLKKIEDIMGVLLEEAEALLQLNMSFKILKFIGEFQD</sequence>
<dbReference type="Pfam" id="PF13556">
    <property type="entry name" value="HTH_30"/>
    <property type="match status" value="1"/>
</dbReference>
<feature type="domain" description="CdaR GGDEF-like" evidence="3">
    <location>
        <begin position="316"/>
        <end position="411"/>
    </location>
</feature>
<organism evidence="4 5">
    <name type="scientific">Paenibacillus turicensis</name>
    <dbReference type="NCBI Taxonomy" id="160487"/>
    <lineage>
        <taxon>Bacteria</taxon>
        <taxon>Bacillati</taxon>
        <taxon>Bacillota</taxon>
        <taxon>Bacilli</taxon>
        <taxon>Bacillales</taxon>
        <taxon>Paenibacillaceae</taxon>
        <taxon>Paenibacillus</taxon>
    </lineage>
</organism>
<dbReference type="Proteomes" id="UP001519272">
    <property type="component" value="Unassembled WGS sequence"/>
</dbReference>
<evidence type="ECO:0000259" key="3">
    <source>
        <dbReference type="Pfam" id="PF17853"/>
    </source>
</evidence>
<dbReference type="Pfam" id="PF17853">
    <property type="entry name" value="GGDEF_2"/>
    <property type="match status" value="1"/>
</dbReference>
<dbReference type="Gene3D" id="1.10.10.2840">
    <property type="entry name" value="PucR C-terminal helix-turn-helix domain"/>
    <property type="match status" value="1"/>
</dbReference>
<proteinExistence type="inferred from homology"/>
<name>A0ABS4FLP4_9BACL</name>
<dbReference type="InterPro" id="IPR051448">
    <property type="entry name" value="CdaR-like_regulators"/>
</dbReference>
<dbReference type="PANTHER" id="PTHR33744">
    <property type="entry name" value="CARBOHYDRATE DIACID REGULATOR"/>
    <property type="match status" value="1"/>
</dbReference>
<gene>
    <name evidence="4" type="ORF">J2Z32_000109</name>
</gene>
<evidence type="ECO:0000313" key="5">
    <source>
        <dbReference type="Proteomes" id="UP001519272"/>
    </source>
</evidence>
<protein>
    <submittedName>
        <fullName evidence="4">Sugar diacid utilization regulator</fullName>
    </submittedName>
</protein>
<accession>A0ABS4FLP4</accession>
<evidence type="ECO:0000259" key="2">
    <source>
        <dbReference type="Pfam" id="PF13556"/>
    </source>
</evidence>